<name>V6MBQ2_9BACL</name>
<protein>
    <recommendedName>
        <fullName evidence="2">Pyridoxal phosphate homeostasis protein</fullName>
        <shortName evidence="2">PLP homeostasis protein</shortName>
    </recommendedName>
</protein>
<dbReference type="PANTHER" id="PTHR10146:SF14">
    <property type="entry name" value="PYRIDOXAL PHOSPHATE HOMEOSTASIS PROTEIN"/>
    <property type="match status" value="1"/>
</dbReference>
<comment type="cofactor">
    <cofactor evidence="3">
        <name>pyridoxal 5'-phosphate</name>
        <dbReference type="ChEBI" id="CHEBI:597326"/>
    </cofactor>
</comment>
<comment type="similarity">
    <text evidence="2 4">Belongs to the pyridoxal phosphate-binding protein YggS/PROSC family.</text>
</comment>
<reference evidence="7 8" key="1">
    <citation type="journal article" date="2014" name="Genome Announc.">
        <title>Draft Genome Sequence of Brevibacillus panacihumi Strain W25, a Halotolerant Hydrocarbon-Degrading Bacterium.</title>
        <authorList>
            <person name="Wang X."/>
            <person name="Jin D."/>
            <person name="Zhou L."/>
            <person name="Wu L."/>
            <person name="An W."/>
            <person name="Chen Y."/>
            <person name="Zhao L."/>
        </authorList>
    </citation>
    <scope>NUCLEOTIDE SEQUENCE [LARGE SCALE GENOMIC DNA]</scope>
    <source>
        <strain evidence="7 8">W25</strain>
    </source>
</reference>
<dbReference type="PATRIC" id="fig|1408254.3.peg.3499"/>
<dbReference type="PANTHER" id="PTHR10146">
    <property type="entry name" value="PROLINE SYNTHETASE CO-TRANSCRIBED BACTERIAL HOMOLOG PROTEIN"/>
    <property type="match status" value="1"/>
</dbReference>
<evidence type="ECO:0000256" key="5">
    <source>
        <dbReference type="SAM" id="Coils"/>
    </source>
</evidence>
<evidence type="ECO:0000313" key="8">
    <source>
        <dbReference type="Proteomes" id="UP000017973"/>
    </source>
</evidence>
<keyword evidence="5" id="KW-0175">Coiled coil</keyword>
<comment type="caution">
    <text evidence="7">The sequence shown here is derived from an EMBL/GenBank/DDBJ whole genome shotgun (WGS) entry which is preliminary data.</text>
</comment>
<keyword evidence="8" id="KW-1185">Reference proteome</keyword>
<dbReference type="Pfam" id="PF01168">
    <property type="entry name" value="Ala_racemase_N"/>
    <property type="match status" value="1"/>
</dbReference>
<dbReference type="GO" id="GO:0030170">
    <property type="term" value="F:pyridoxal phosphate binding"/>
    <property type="evidence" value="ECO:0007669"/>
    <property type="project" value="UniProtKB-UniRule"/>
</dbReference>
<dbReference type="SUPFAM" id="SSF51419">
    <property type="entry name" value="PLP-binding barrel"/>
    <property type="match status" value="1"/>
</dbReference>
<organism evidence="7 8">
    <name type="scientific">Brevibacillus panacihumi W25</name>
    <dbReference type="NCBI Taxonomy" id="1408254"/>
    <lineage>
        <taxon>Bacteria</taxon>
        <taxon>Bacillati</taxon>
        <taxon>Bacillota</taxon>
        <taxon>Bacilli</taxon>
        <taxon>Bacillales</taxon>
        <taxon>Paenibacillaceae</taxon>
        <taxon>Brevibacillus</taxon>
    </lineage>
</organism>
<dbReference type="NCBIfam" id="TIGR00044">
    <property type="entry name" value="YggS family pyridoxal phosphate-dependent enzyme"/>
    <property type="match status" value="1"/>
</dbReference>
<dbReference type="InterPro" id="IPR029066">
    <property type="entry name" value="PLP-binding_barrel"/>
</dbReference>
<dbReference type="CDD" id="cd00635">
    <property type="entry name" value="PLPDE_III_YBL036c_like"/>
    <property type="match status" value="1"/>
</dbReference>
<dbReference type="eggNOG" id="COG0325">
    <property type="taxonomic scope" value="Bacteria"/>
</dbReference>
<keyword evidence="1 2" id="KW-0663">Pyridoxal phosphate</keyword>
<dbReference type="Gene3D" id="3.20.20.10">
    <property type="entry name" value="Alanine racemase"/>
    <property type="match status" value="1"/>
</dbReference>
<dbReference type="PIRSF" id="PIRSF004848">
    <property type="entry name" value="YBL036c_PLPDEIII"/>
    <property type="match status" value="1"/>
</dbReference>
<evidence type="ECO:0000256" key="3">
    <source>
        <dbReference type="PIRSR" id="PIRSR004848-1"/>
    </source>
</evidence>
<comment type="function">
    <text evidence="2">Pyridoxal 5'-phosphate (PLP)-binding protein, which is involved in PLP homeostasis.</text>
</comment>
<proteinExistence type="inferred from homology"/>
<feature type="modified residue" description="N6-(pyridoxal phosphate)lysine" evidence="2 3">
    <location>
        <position position="42"/>
    </location>
</feature>
<dbReference type="Proteomes" id="UP000017973">
    <property type="component" value="Unassembled WGS sequence"/>
</dbReference>
<evidence type="ECO:0000256" key="4">
    <source>
        <dbReference type="RuleBase" id="RU004514"/>
    </source>
</evidence>
<dbReference type="FunFam" id="3.20.20.10:FF:000018">
    <property type="entry name" value="Pyridoxal phosphate homeostasis protein"/>
    <property type="match status" value="1"/>
</dbReference>
<evidence type="ECO:0000256" key="1">
    <source>
        <dbReference type="ARBA" id="ARBA00022898"/>
    </source>
</evidence>
<sequence>MSMSTEQEVLRQRLDEIEKRIEAACERSNRKREDVKIIAVTKYVGAETISDLLAVGVEHIGENRLQDALPKYEQYGDRGNWHFIGHLQTNKAKEVVGRFAYIHSLDRISLAQELNKRGEALNQVVSCFLQINISGEETKFGLSPDDVLAFLQETSNMKHIKIVGLMTMAPVVDNPEEARFVFRGLAEWKDRINEWNFPHAQVTELSMGMSSDFEVAIEEGATYIRLGSILVKPE</sequence>
<dbReference type="HAMAP" id="MF_02087">
    <property type="entry name" value="PLP_homeostasis"/>
    <property type="match status" value="1"/>
</dbReference>
<dbReference type="InterPro" id="IPR001608">
    <property type="entry name" value="Ala_racemase_N"/>
</dbReference>
<feature type="domain" description="Alanine racemase N-terminal" evidence="6">
    <location>
        <begin position="14"/>
        <end position="231"/>
    </location>
</feature>
<dbReference type="EMBL" id="AYJU01000017">
    <property type="protein sequence ID" value="EST52793.1"/>
    <property type="molecule type" value="Genomic_DNA"/>
</dbReference>
<evidence type="ECO:0000313" key="7">
    <source>
        <dbReference type="EMBL" id="EST52793.1"/>
    </source>
</evidence>
<accession>V6MBQ2</accession>
<dbReference type="STRING" id="1408254.T458_17750"/>
<feature type="coiled-coil region" evidence="5">
    <location>
        <begin position="7"/>
        <end position="34"/>
    </location>
</feature>
<evidence type="ECO:0000256" key="2">
    <source>
        <dbReference type="HAMAP-Rule" id="MF_02087"/>
    </source>
</evidence>
<dbReference type="AlphaFoldDB" id="V6MBQ2"/>
<evidence type="ECO:0000259" key="6">
    <source>
        <dbReference type="Pfam" id="PF01168"/>
    </source>
</evidence>
<gene>
    <name evidence="7" type="ORF">T458_17750</name>
</gene>
<dbReference type="PROSITE" id="PS01211">
    <property type="entry name" value="UPF0001"/>
    <property type="match status" value="1"/>
</dbReference>
<dbReference type="HOGENOM" id="CLU_059988_1_2_9"/>
<dbReference type="InterPro" id="IPR011078">
    <property type="entry name" value="PyrdxlP_homeostasis"/>
</dbReference>